<name>A0A9D2HYM7_9BACE</name>
<evidence type="ECO:0000313" key="3">
    <source>
        <dbReference type="EMBL" id="HJA86272.1"/>
    </source>
</evidence>
<organism evidence="3 4">
    <name type="scientific">Candidatus Bacteroides avicola</name>
    <dbReference type="NCBI Taxonomy" id="2838468"/>
    <lineage>
        <taxon>Bacteria</taxon>
        <taxon>Pseudomonadati</taxon>
        <taxon>Bacteroidota</taxon>
        <taxon>Bacteroidia</taxon>
        <taxon>Bacteroidales</taxon>
        <taxon>Bacteroidaceae</taxon>
        <taxon>Bacteroides</taxon>
    </lineage>
</organism>
<dbReference type="Pfam" id="PF01557">
    <property type="entry name" value="FAA_hydrolase"/>
    <property type="match status" value="1"/>
</dbReference>
<keyword evidence="1" id="KW-0479">Metal-binding</keyword>
<comment type="caution">
    <text evidence="3">The sequence shown here is derived from an EMBL/GenBank/DDBJ whole genome shotgun (WGS) entry which is preliminary data.</text>
</comment>
<feature type="domain" description="Fumarylacetoacetase-like C-terminal" evidence="2">
    <location>
        <begin position="2"/>
        <end position="191"/>
    </location>
</feature>
<dbReference type="PANTHER" id="PTHR11820:SF7">
    <property type="entry name" value="ACYLPYRUVASE FAHD1, MITOCHONDRIAL"/>
    <property type="match status" value="1"/>
</dbReference>
<dbReference type="InterPro" id="IPR011234">
    <property type="entry name" value="Fumarylacetoacetase-like_C"/>
</dbReference>
<gene>
    <name evidence="3" type="ORF">H9950_08835</name>
</gene>
<reference evidence="3" key="2">
    <citation type="submission" date="2021-04" db="EMBL/GenBank/DDBJ databases">
        <authorList>
            <person name="Gilroy R."/>
        </authorList>
    </citation>
    <scope>NUCLEOTIDE SEQUENCE</scope>
    <source>
        <strain evidence="3">ChiHjej12B11-9795</strain>
    </source>
</reference>
<evidence type="ECO:0000259" key="2">
    <source>
        <dbReference type="Pfam" id="PF01557"/>
    </source>
</evidence>
<evidence type="ECO:0000256" key="1">
    <source>
        <dbReference type="ARBA" id="ARBA00022723"/>
    </source>
</evidence>
<evidence type="ECO:0000313" key="4">
    <source>
        <dbReference type="Proteomes" id="UP000823862"/>
    </source>
</evidence>
<dbReference type="PANTHER" id="PTHR11820">
    <property type="entry name" value="ACYLPYRUVASE"/>
    <property type="match status" value="1"/>
</dbReference>
<dbReference type="GO" id="GO:0046872">
    <property type="term" value="F:metal ion binding"/>
    <property type="evidence" value="ECO:0007669"/>
    <property type="project" value="UniProtKB-KW"/>
</dbReference>
<proteinExistence type="predicted"/>
<reference evidence="3" key="1">
    <citation type="journal article" date="2021" name="PeerJ">
        <title>Extensive microbial diversity within the chicken gut microbiome revealed by metagenomics and culture.</title>
        <authorList>
            <person name="Gilroy R."/>
            <person name="Ravi A."/>
            <person name="Getino M."/>
            <person name="Pursley I."/>
            <person name="Horton D.L."/>
            <person name="Alikhan N.F."/>
            <person name="Baker D."/>
            <person name="Gharbi K."/>
            <person name="Hall N."/>
            <person name="Watson M."/>
            <person name="Adriaenssens E.M."/>
            <person name="Foster-Nyarko E."/>
            <person name="Jarju S."/>
            <person name="Secka A."/>
            <person name="Antonio M."/>
            <person name="Oren A."/>
            <person name="Chaudhuri R.R."/>
            <person name="La Ragione R."/>
            <person name="Hildebrand F."/>
            <person name="Pallen M.J."/>
        </authorList>
    </citation>
    <scope>NUCLEOTIDE SEQUENCE</scope>
    <source>
        <strain evidence="3">ChiHjej12B11-9795</strain>
    </source>
</reference>
<dbReference type="EMBL" id="DWZI01000043">
    <property type="protein sequence ID" value="HJA86272.1"/>
    <property type="molecule type" value="Genomic_DNA"/>
</dbReference>
<dbReference type="InterPro" id="IPR036663">
    <property type="entry name" value="Fumarylacetoacetase_C_sf"/>
</dbReference>
<dbReference type="Gene3D" id="3.90.850.10">
    <property type="entry name" value="Fumarylacetoacetase-like, C-terminal domain"/>
    <property type="match status" value="1"/>
</dbReference>
<protein>
    <submittedName>
        <fullName evidence="3">Fumarylacetoacetate hydrolase family protein</fullName>
    </submittedName>
</protein>
<sequence length="205" mass="22991">MKIIAVGMNYALHNQELGHVAHSTEPVIFMKPDSALLRDGKPFFLPDFSDDVQYETEVVVRICRLGKHIAPRFASRYYDAVTVGIDFTARDLQNRFRAGGLPWELSKGFDNSAAIGRFIPLEQLGGNVQQLDFRLDIDGREVQRGCTADMLFRVDDILSYVSRFMTLKMGDLLFTGTPAGVGPVAVGQHLQGYLGEEEVLDFYIR</sequence>
<dbReference type="SUPFAM" id="SSF56529">
    <property type="entry name" value="FAH"/>
    <property type="match status" value="1"/>
</dbReference>
<dbReference type="AlphaFoldDB" id="A0A9D2HYM7"/>
<dbReference type="GO" id="GO:0018773">
    <property type="term" value="F:acetylpyruvate hydrolase activity"/>
    <property type="evidence" value="ECO:0007669"/>
    <property type="project" value="TreeGrafter"/>
</dbReference>
<keyword evidence="3" id="KW-0378">Hydrolase</keyword>
<dbReference type="Proteomes" id="UP000823862">
    <property type="component" value="Unassembled WGS sequence"/>
</dbReference>
<accession>A0A9D2HYM7</accession>